<comment type="caution">
    <text evidence="2">The sequence shown here is derived from an EMBL/GenBank/DDBJ whole genome shotgun (WGS) entry which is preliminary data.</text>
</comment>
<reference evidence="2 3" key="1">
    <citation type="submission" date="2019-07" db="EMBL/GenBank/DDBJ databases">
        <title>Lentzea xizangensis sp. nov., isolated from Qinghai-Tibetan Plateau Soils.</title>
        <authorList>
            <person name="Huang J."/>
        </authorList>
    </citation>
    <scope>NUCLEOTIDE SEQUENCE [LARGE SCALE GENOMIC DNA]</scope>
    <source>
        <strain evidence="2 3">FXJ1.1311</strain>
    </source>
</reference>
<evidence type="ECO:0008006" key="4">
    <source>
        <dbReference type="Google" id="ProtNLM"/>
    </source>
</evidence>
<dbReference type="Gene3D" id="2.120.10.10">
    <property type="match status" value="1"/>
</dbReference>
<evidence type="ECO:0000313" key="2">
    <source>
        <dbReference type="EMBL" id="TWP51540.1"/>
    </source>
</evidence>
<organism evidence="2 3">
    <name type="scientific">Lentzea tibetensis</name>
    <dbReference type="NCBI Taxonomy" id="2591470"/>
    <lineage>
        <taxon>Bacteria</taxon>
        <taxon>Bacillati</taxon>
        <taxon>Actinomycetota</taxon>
        <taxon>Actinomycetes</taxon>
        <taxon>Pseudonocardiales</taxon>
        <taxon>Pseudonocardiaceae</taxon>
        <taxon>Lentzea</taxon>
    </lineage>
</organism>
<dbReference type="EMBL" id="VOBR01000008">
    <property type="protein sequence ID" value="TWP51540.1"/>
    <property type="molecule type" value="Genomic_DNA"/>
</dbReference>
<evidence type="ECO:0000313" key="3">
    <source>
        <dbReference type="Proteomes" id="UP000316639"/>
    </source>
</evidence>
<gene>
    <name evidence="2" type="ORF">FKR81_15190</name>
</gene>
<protein>
    <recommendedName>
        <fullName evidence="4">BNR repeat-containing family member</fullName>
    </recommendedName>
</protein>
<proteinExistence type="predicted"/>
<keyword evidence="3" id="KW-1185">Reference proteome</keyword>
<sequence length="466" mass="52485">MPVMMAAPPPGRPHPRGQNQEERHMSRLVRRILPVVLLVPFVVTAPADATPGAPKFSTTTVATSVAARSDRRPVAGGLYDAKVRKTFISWAGKYEDNFVQAYDHRSSAWSTPVRVADGDSDSHNYPTMIQAPDGHLLVFRGMHNIELRMSRSPQAHSAEGTWTETLVSKNAATYPMPFVTRDGTIYVFYRETSRDLDPTKPTDTRPMLYMVSKDSGKTWKSSKDITGDEFAIGSTSRADNMNEIYIGQLRQERNGRVRIVYTLAGGGTEGHLHDRYHRNIYYAWFDPRNLHFYSVTGRDLGTQIDDADQEKYLKVAETPLTLPNAVKSPDYIQLVGTTLGQKPFLLWFTGDPDKGPLHNYMSTWNGRRWETTEVARGLRTRDMEQLDPLTWRVYATEDGKPNVNTYIVRCGKWTPETVIPTAKPVQRVEILENFRDPVRALFSGASSDRDVSIADGDITVAGFARR</sequence>
<dbReference type="CDD" id="cd15482">
    <property type="entry name" value="Sialidase_non-viral"/>
    <property type="match status" value="1"/>
</dbReference>
<dbReference type="Pfam" id="PF15892">
    <property type="entry name" value="BNR_4"/>
    <property type="match status" value="1"/>
</dbReference>
<dbReference type="Proteomes" id="UP000316639">
    <property type="component" value="Unassembled WGS sequence"/>
</dbReference>
<dbReference type="SUPFAM" id="SSF50939">
    <property type="entry name" value="Sialidases"/>
    <property type="match status" value="1"/>
</dbReference>
<accession>A0A563EV28</accession>
<feature type="region of interest" description="Disordered" evidence="1">
    <location>
        <begin position="1"/>
        <end position="23"/>
    </location>
</feature>
<dbReference type="AlphaFoldDB" id="A0A563EV28"/>
<dbReference type="InterPro" id="IPR036278">
    <property type="entry name" value="Sialidase_sf"/>
</dbReference>
<evidence type="ECO:0000256" key="1">
    <source>
        <dbReference type="SAM" id="MobiDB-lite"/>
    </source>
</evidence>
<dbReference type="OrthoDB" id="3493799at2"/>
<name>A0A563EV28_9PSEU</name>